<dbReference type="SUPFAM" id="SSF53474">
    <property type="entry name" value="alpha/beta-Hydrolases"/>
    <property type="match status" value="1"/>
</dbReference>
<organism evidence="2 3">
    <name type="scientific">Ktedonospora formicarum</name>
    <dbReference type="NCBI Taxonomy" id="2778364"/>
    <lineage>
        <taxon>Bacteria</taxon>
        <taxon>Bacillati</taxon>
        <taxon>Chloroflexota</taxon>
        <taxon>Ktedonobacteria</taxon>
        <taxon>Ktedonobacterales</taxon>
        <taxon>Ktedonobacteraceae</taxon>
        <taxon>Ktedonospora</taxon>
    </lineage>
</organism>
<evidence type="ECO:0000313" key="2">
    <source>
        <dbReference type="EMBL" id="GHO46329.1"/>
    </source>
</evidence>
<dbReference type="Pfam" id="PF00975">
    <property type="entry name" value="Thioesterase"/>
    <property type="match status" value="1"/>
</dbReference>
<dbReference type="AlphaFoldDB" id="A0A8J3I7W6"/>
<name>A0A8J3I7W6_9CHLR</name>
<evidence type="ECO:0000313" key="3">
    <source>
        <dbReference type="Proteomes" id="UP000612362"/>
    </source>
</evidence>
<dbReference type="RefSeq" id="WP_220195712.1">
    <property type="nucleotide sequence ID" value="NZ_BNJF01000002.1"/>
</dbReference>
<dbReference type="InterPro" id="IPR029058">
    <property type="entry name" value="AB_hydrolase_fold"/>
</dbReference>
<sequence length="290" mass="33195">MPNITQQTEVAVENPQAPIFTLQVGKGLRPFFFLHGDWWSQAPIYAYALSRALGRKRPFYALEPYHFDGPNQPLTLEALAAEHVKAIKQKQPDGPYLLGGYCNGALIACEVVRQLQTHGDEVRLMVMITPSTFPIKARKLLKASRAICSALHIRPSFQRDIFLRMRHARRHLLRYVEPADHPRFSGYEALIELDSRFKTVFPPLETLHKEFAGYYAWLAGDYQPNFDPTPTRFIWVEEDLDKRPRWQAFEPEGAPVTILPGTHLTCVTEHSGQLSEHVKSYVEQVETDEA</sequence>
<protein>
    <recommendedName>
        <fullName evidence="1">Thioesterase domain-containing protein</fullName>
    </recommendedName>
</protein>
<feature type="domain" description="Thioesterase" evidence="1">
    <location>
        <begin position="49"/>
        <end position="278"/>
    </location>
</feature>
<proteinExistence type="predicted"/>
<dbReference type="InterPro" id="IPR001031">
    <property type="entry name" value="Thioesterase"/>
</dbReference>
<dbReference type="EMBL" id="BNJF01000002">
    <property type="protein sequence ID" value="GHO46329.1"/>
    <property type="molecule type" value="Genomic_DNA"/>
</dbReference>
<comment type="caution">
    <text evidence="2">The sequence shown here is derived from an EMBL/GenBank/DDBJ whole genome shotgun (WGS) entry which is preliminary data.</text>
</comment>
<dbReference type="Proteomes" id="UP000612362">
    <property type="component" value="Unassembled WGS sequence"/>
</dbReference>
<dbReference type="Gene3D" id="3.40.50.1820">
    <property type="entry name" value="alpha/beta hydrolase"/>
    <property type="match status" value="1"/>
</dbReference>
<reference evidence="2" key="1">
    <citation type="submission" date="2020-10" db="EMBL/GenBank/DDBJ databases">
        <title>Taxonomic study of unclassified bacteria belonging to the class Ktedonobacteria.</title>
        <authorList>
            <person name="Yabe S."/>
            <person name="Wang C.M."/>
            <person name="Zheng Y."/>
            <person name="Sakai Y."/>
            <person name="Cavaletti L."/>
            <person name="Monciardini P."/>
            <person name="Donadio S."/>
        </authorList>
    </citation>
    <scope>NUCLEOTIDE SEQUENCE</scope>
    <source>
        <strain evidence="2">SOSP1-1</strain>
    </source>
</reference>
<evidence type="ECO:0000259" key="1">
    <source>
        <dbReference type="Pfam" id="PF00975"/>
    </source>
</evidence>
<gene>
    <name evidence="2" type="ORF">KSX_44920</name>
</gene>
<keyword evidence="3" id="KW-1185">Reference proteome</keyword>
<accession>A0A8J3I7W6</accession>